<dbReference type="InterPro" id="IPR038340">
    <property type="entry name" value="MRP-L47_sf"/>
</dbReference>
<dbReference type="GO" id="GO:0005762">
    <property type="term" value="C:mitochondrial large ribosomal subunit"/>
    <property type="evidence" value="ECO:0007669"/>
    <property type="project" value="TreeGrafter"/>
</dbReference>
<evidence type="ECO:0000256" key="1">
    <source>
        <dbReference type="ARBA" id="ARBA00004173"/>
    </source>
</evidence>
<dbReference type="EMBL" id="VSRR010002043">
    <property type="protein sequence ID" value="MPC29258.1"/>
    <property type="molecule type" value="Genomic_DNA"/>
</dbReference>
<sequence>MIHEVRSLYQGISTGVPQNPNVLQKVPKGSARTKNFSICDGFKLNKVAKKKITEGSHRCSYQIVTVTVTPMGAVVSSGKAQKWYSVTDDEVADSAIQGQLTPWCTSLHTSSTQQGLKEFFDDEKNWGEMEVKVGRAWKIEELRIKSNEDLHKLW</sequence>
<keyword evidence="4" id="KW-0496">Mitochondrion</keyword>
<proteinExistence type="inferred from homology"/>
<gene>
    <name evidence="7" type="primary">Mrpl47</name>
    <name evidence="7" type="ORF">E2C01_022483</name>
</gene>
<evidence type="ECO:0000256" key="3">
    <source>
        <dbReference type="ARBA" id="ARBA00022980"/>
    </source>
</evidence>
<keyword evidence="5" id="KW-0687">Ribonucleoprotein</keyword>
<dbReference type="PANTHER" id="PTHR21183:SF18">
    <property type="entry name" value="LARGE RIBOSOMAL SUBUNIT PROTEIN UL29M"/>
    <property type="match status" value="1"/>
</dbReference>
<dbReference type="Pfam" id="PF06984">
    <property type="entry name" value="MRP-L47"/>
    <property type="match status" value="1"/>
</dbReference>
<dbReference type="OrthoDB" id="270763at2759"/>
<dbReference type="PANTHER" id="PTHR21183">
    <property type="entry name" value="RIBOSOMAL PROTEIN L47, MITOCHONDRIAL-RELATED"/>
    <property type="match status" value="1"/>
</dbReference>
<accession>A0A5B7E639</accession>
<dbReference type="GO" id="GO:0003735">
    <property type="term" value="F:structural constituent of ribosome"/>
    <property type="evidence" value="ECO:0007669"/>
    <property type="project" value="InterPro"/>
</dbReference>
<dbReference type="InterPro" id="IPR010729">
    <property type="entry name" value="Ribosomal_uL29_mit"/>
</dbReference>
<dbReference type="Proteomes" id="UP000324222">
    <property type="component" value="Unassembled WGS sequence"/>
</dbReference>
<evidence type="ECO:0000256" key="2">
    <source>
        <dbReference type="ARBA" id="ARBA00009254"/>
    </source>
</evidence>
<keyword evidence="3 7" id="KW-0689">Ribosomal protein</keyword>
<dbReference type="Gene3D" id="6.10.330.20">
    <property type="match status" value="1"/>
</dbReference>
<comment type="caution">
    <text evidence="7">The sequence shown here is derived from an EMBL/GenBank/DDBJ whole genome shotgun (WGS) entry which is preliminary data.</text>
</comment>
<evidence type="ECO:0000256" key="5">
    <source>
        <dbReference type="ARBA" id="ARBA00023274"/>
    </source>
</evidence>
<evidence type="ECO:0000256" key="4">
    <source>
        <dbReference type="ARBA" id="ARBA00023128"/>
    </source>
</evidence>
<dbReference type="AlphaFoldDB" id="A0A5B7E639"/>
<comment type="subcellular location">
    <subcellularLocation>
        <location evidence="1">Mitochondrion</location>
    </subcellularLocation>
</comment>
<evidence type="ECO:0000313" key="7">
    <source>
        <dbReference type="EMBL" id="MPC29258.1"/>
    </source>
</evidence>
<evidence type="ECO:0000256" key="6">
    <source>
        <dbReference type="ARBA" id="ARBA00035289"/>
    </source>
</evidence>
<evidence type="ECO:0000313" key="8">
    <source>
        <dbReference type="Proteomes" id="UP000324222"/>
    </source>
</evidence>
<organism evidence="7 8">
    <name type="scientific">Portunus trituberculatus</name>
    <name type="common">Swimming crab</name>
    <name type="synonym">Neptunus trituberculatus</name>
    <dbReference type="NCBI Taxonomy" id="210409"/>
    <lineage>
        <taxon>Eukaryota</taxon>
        <taxon>Metazoa</taxon>
        <taxon>Ecdysozoa</taxon>
        <taxon>Arthropoda</taxon>
        <taxon>Crustacea</taxon>
        <taxon>Multicrustacea</taxon>
        <taxon>Malacostraca</taxon>
        <taxon>Eumalacostraca</taxon>
        <taxon>Eucarida</taxon>
        <taxon>Decapoda</taxon>
        <taxon>Pleocyemata</taxon>
        <taxon>Brachyura</taxon>
        <taxon>Eubrachyura</taxon>
        <taxon>Portunoidea</taxon>
        <taxon>Portunidae</taxon>
        <taxon>Portuninae</taxon>
        <taxon>Portunus</taxon>
    </lineage>
</organism>
<dbReference type="GO" id="GO:0032543">
    <property type="term" value="P:mitochondrial translation"/>
    <property type="evidence" value="ECO:0007669"/>
    <property type="project" value="TreeGrafter"/>
</dbReference>
<reference evidence="7 8" key="1">
    <citation type="submission" date="2019-05" db="EMBL/GenBank/DDBJ databases">
        <title>Another draft genome of Portunus trituberculatus and its Hox gene families provides insights of decapod evolution.</title>
        <authorList>
            <person name="Jeong J.-H."/>
            <person name="Song I."/>
            <person name="Kim S."/>
            <person name="Choi T."/>
            <person name="Kim D."/>
            <person name="Ryu S."/>
            <person name="Kim W."/>
        </authorList>
    </citation>
    <scope>NUCLEOTIDE SEQUENCE [LARGE SCALE GENOMIC DNA]</scope>
    <source>
        <tissue evidence="7">Muscle</tissue>
    </source>
</reference>
<protein>
    <recommendedName>
        <fullName evidence="6">Large ribosomal subunit protein uL29m</fullName>
    </recommendedName>
</protein>
<name>A0A5B7E639_PORTR</name>
<comment type="similarity">
    <text evidence="2">Belongs to the universal ribosomal protein uL29 family.</text>
</comment>
<keyword evidence="8" id="KW-1185">Reference proteome</keyword>